<protein>
    <submittedName>
        <fullName evidence="2">Uncharacterized protein</fullName>
    </submittedName>
</protein>
<evidence type="ECO:0000256" key="1">
    <source>
        <dbReference type="SAM" id="MobiDB-lite"/>
    </source>
</evidence>
<gene>
    <name evidence="2" type="ORF">C1J00_25915</name>
</gene>
<feature type="region of interest" description="Disordered" evidence="1">
    <location>
        <begin position="143"/>
        <end position="169"/>
    </location>
</feature>
<sequence>MCGLAILEFPGPEGQTKVREMVQDRTSSTWSCEVTGHATYAVTQEPHIVAGIRSSPGYKEHPRVAGHQVSGFDTRHVVADCAGTPTYFSIELGQDYTSAIGESSAPRTKDLFENFVDVAGKRLGCNAHWLRLVGNSEMKARQGMARSQKMEREPQPKDIIHSMSTMQEE</sequence>
<dbReference type="EMBL" id="POUC01000221">
    <property type="protein sequence ID" value="PNG19384.1"/>
    <property type="molecule type" value="Genomic_DNA"/>
</dbReference>
<reference evidence="2 3" key="1">
    <citation type="submission" date="2018-01" db="EMBL/GenBank/DDBJ databases">
        <title>Draft genome sequence of Streptomyces sp. 13K301.</title>
        <authorList>
            <person name="Sahin N."/>
            <person name="Saygin H."/>
            <person name="Ay H."/>
        </authorList>
    </citation>
    <scope>NUCLEOTIDE SEQUENCE [LARGE SCALE GENOMIC DNA]</scope>
    <source>
        <strain evidence="2 3">13K301</strain>
    </source>
</reference>
<name>A0A2N8TK29_9ACTN</name>
<proteinExistence type="predicted"/>
<comment type="caution">
    <text evidence="2">The sequence shown here is derived from an EMBL/GenBank/DDBJ whole genome shotgun (WGS) entry which is preliminary data.</text>
</comment>
<evidence type="ECO:0000313" key="2">
    <source>
        <dbReference type="EMBL" id="PNG19384.1"/>
    </source>
</evidence>
<evidence type="ECO:0000313" key="3">
    <source>
        <dbReference type="Proteomes" id="UP000235943"/>
    </source>
</evidence>
<dbReference type="Proteomes" id="UP000235943">
    <property type="component" value="Unassembled WGS sequence"/>
</dbReference>
<accession>A0A2N8TK29</accession>
<keyword evidence="3" id="KW-1185">Reference proteome</keyword>
<dbReference type="AlphaFoldDB" id="A0A2N8TK29"/>
<feature type="compositionally biased region" description="Basic and acidic residues" evidence="1">
    <location>
        <begin position="148"/>
        <end position="160"/>
    </location>
</feature>
<organism evidence="2 3">
    <name type="scientific">Streptomyces cahuitamycinicus</name>
    <dbReference type="NCBI Taxonomy" id="2070367"/>
    <lineage>
        <taxon>Bacteria</taxon>
        <taxon>Bacillati</taxon>
        <taxon>Actinomycetota</taxon>
        <taxon>Actinomycetes</taxon>
        <taxon>Kitasatosporales</taxon>
        <taxon>Streptomycetaceae</taxon>
        <taxon>Streptomyces</taxon>
    </lineage>
</organism>